<reference evidence="6 7" key="1">
    <citation type="journal article" date="2015" name="BMC Genomics">
        <title>Insights from the genome of Ophiocordyceps polyrhachis-furcata to pathogenicity and host specificity in insect fungi.</title>
        <authorList>
            <person name="Wichadakul D."/>
            <person name="Kobmoo N."/>
            <person name="Ingsriswang S."/>
            <person name="Tangphatsornruang S."/>
            <person name="Chantasingh D."/>
            <person name="Luangsa-ard J.J."/>
            <person name="Eurwilaichitr L."/>
        </authorList>
    </citation>
    <scope>NUCLEOTIDE SEQUENCE [LARGE SCALE GENOMIC DNA]</scope>
    <source>
        <strain evidence="6 7">BCC 54312</strain>
    </source>
</reference>
<evidence type="ECO:0008006" key="8">
    <source>
        <dbReference type="Google" id="ProtNLM"/>
    </source>
</evidence>
<comment type="caution">
    <text evidence="6">The sequence shown here is derived from an EMBL/GenBank/DDBJ whole genome shotgun (WGS) entry which is preliminary data.</text>
</comment>
<comment type="similarity">
    <text evidence="2">Belongs to the AB hydrolase superfamily. LDAH family.</text>
</comment>
<dbReference type="STRING" id="1330021.A0A367LP95"/>
<comment type="subcellular location">
    <subcellularLocation>
        <location evidence="1">Lipid droplet</location>
    </subcellularLocation>
</comment>
<dbReference type="OrthoDB" id="448051at2759"/>
<evidence type="ECO:0000256" key="3">
    <source>
        <dbReference type="ARBA" id="ARBA00022677"/>
    </source>
</evidence>
<evidence type="ECO:0000256" key="1">
    <source>
        <dbReference type="ARBA" id="ARBA00004502"/>
    </source>
</evidence>
<feature type="compositionally biased region" description="Pro residues" evidence="5">
    <location>
        <begin position="229"/>
        <end position="241"/>
    </location>
</feature>
<feature type="compositionally biased region" description="Low complexity" evidence="5">
    <location>
        <begin position="242"/>
        <end position="262"/>
    </location>
</feature>
<dbReference type="GO" id="GO:0005811">
    <property type="term" value="C:lipid droplet"/>
    <property type="evidence" value="ECO:0007669"/>
    <property type="project" value="UniProtKB-SubCell"/>
</dbReference>
<dbReference type="Pfam" id="PF10230">
    <property type="entry name" value="LIDHydrolase"/>
    <property type="match status" value="1"/>
</dbReference>
<dbReference type="InterPro" id="IPR019363">
    <property type="entry name" value="LDAH"/>
</dbReference>
<dbReference type="GO" id="GO:0016298">
    <property type="term" value="F:lipase activity"/>
    <property type="evidence" value="ECO:0007669"/>
    <property type="project" value="InterPro"/>
</dbReference>
<dbReference type="Gene3D" id="3.40.50.1820">
    <property type="entry name" value="alpha/beta hydrolase"/>
    <property type="match status" value="1"/>
</dbReference>
<keyword evidence="3" id="KW-0551">Lipid droplet</keyword>
<keyword evidence="4" id="KW-0378">Hydrolase</keyword>
<protein>
    <recommendedName>
        <fullName evidence="8">AB hydrolase-1 domain-containing protein</fullName>
    </recommendedName>
</protein>
<dbReference type="Proteomes" id="UP000253664">
    <property type="component" value="Unassembled WGS sequence"/>
</dbReference>
<evidence type="ECO:0000313" key="7">
    <source>
        <dbReference type="Proteomes" id="UP000253664"/>
    </source>
</evidence>
<evidence type="ECO:0000256" key="5">
    <source>
        <dbReference type="SAM" id="MobiDB-lite"/>
    </source>
</evidence>
<keyword evidence="7" id="KW-1185">Reference proteome</keyword>
<dbReference type="PANTHER" id="PTHR13390">
    <property type="entry name" value="LIPASE"/>
    <property type="match status" value="1"/>
</dbReference>
<dbReference type="AlphaFoldDB" id="A0A367LP95"/>
<organism evidence="6 7">
    <name type="scientific">Ophiocordyceps polyrhachis-furcata BCC 54312</name>
    <dbReference type="NCBI Taxonomy" id="1330021"/>
    <lineage>
        <taxon>Eukaryota</taxon>
        <taxon>Fungi</taxon>
        <taxon>Dikarya</taxon>
        <taxon>Ascomycota</taxon>
        <taxon>Pezizomycotina</taxon>
        <taxon>Sordariomycetes</taxon>
        <taxon>Hypocreomycetidae</taxon>
        <taxon>Hypocreales</taxon>
        <taxon>Ophiocordycipitaceae</taxon>
        <taxon>Ophiocordyceps</taxon>
    </lineage>
</organism>
<proteinExistence type="inferred from homology"/>
<evidence type="ECO:0000256" key="2">
    <source>
        <dbReference type="ARBA" id="ARBA00008300"/>
    </source>
</evidence>
<accession>A0A367LP95</accession>
<dbReference type="SUPFAM" id="SSF53474">
    <property type="entry name" value="alpha/beta-Hydrolases"/>
    <property type="match status" value="1"/>
</dbReference>
<evidence type="ECO:0000313" key="6">
    <source>
        <dbReference type="EMBL" id="RCI16264.1"/>
    </source>
</evidence>
<dbReference type="GO" id="GO:0019915">
    <property type="term" value="P:lipid storage"/>
    <property type="evidence" value="ECO:0007669"/>
    <property type="project" value="InterPro"/>
</dbReference>
<feature type="region of interest" description="Disordered" evidence="5">
    <location>
        <begin position="228"/>
        <end position="262"/>
    </location>
</feature>
<name>A0A367LP95_9HYPO</name>
<evidence type="ECO:0000256" key="4">
    <source>
        <dbReference type="ARBA" id="ARBA00022801"/>
    </source>
</evidence>
<dbReference type="EMBL" id="LKCN02000001">
    <property type="protein sequence ID" value="RCI16264.1"/>
    <property type="molecule type" value="Genomic_DNA"/>
</dbReference>
<dbReference type="InterPro" id="IPR029058">
    <property type="entry name" value="AB_hydrolase_fold"/>
</dbReference>
<dbReference type="PANTHER" id="PTHR13390:SF0">
    <property type="entry name" value="LIPID DROPLET-ASSOCIATED HYDROLASE"/>
    <property type="match status" value="1"/>
</dbReference>
<sequence length="345" mass="37830">MIPSIWRPSKLAKPQSRCLIYFLCGNPGRIEYYTDFLDALRALLDRTEDRTAFDVFGRNLLGFSHDGGPWLLEAQIAMAAGDVEARAKTYDRVVLTGHSIGAYIAAEVIHRFSSSCRPPSTPPRLYGILLFPTIACLARSRSGRRIQQLRRVPGFTSLAPSVGRALARLLPLCWLVERCMGFSTRAAVVTASWLRSPGGLAQTLALGLSELDTVREMRWGDELWSFSVPSPPPPPPPPPLPLSSSSSSSSSSSPPPSSATSSSTRFFLLYGKSDGWVADDVRDAFILGCQERERKGGGRVVVEVDGGRLPHAFCTTEHNSWLVAKTVHGWIRHIERDSSTCTFGK</sequence>
<gene>
    <name evidence="6" type="ORF">L249_3185</name>
</gene>